<evidence type="ECO:0000256" key="7">
    <source>
        <dbReference type="PROSITE-ProRule" id="PRU01373"/>
    </source>
</evidence>
<keyword evidence="3" id="KW-0808">Transferase</keyword>
<dbReference type="InterPro" id="IPR038063">
    <property type="entry name" value="Transpep_catalytic_dom"/>
</dbReference>
<keyword evidence="5 7" id="KW-0573">Peptidoglycan synthesis</keyword>
<feature type="active site" description="Nucleophile" evidence="7">
    <location>
        <position position="397"/>
    </location>
</feature>
<dbReference type="InterPro" id="IPR002477">
    <property type="entry name" value="Peptidoglycan-bd-like"/>
</dbReference>
<evidence type="ECO:0000313" key="10">
    <source>
        <dbReference type="Proteomes" id="UP000295221"/>
    </source>
</evidence>
<dbReference type="Gene3D" id="2.40.440.10">
    <property type="entry name" value="L,D-transpeptidase catalytic domain-like"/>
    <property type="match status" value="1"/>
</dbReference>
<feature type="active site" description="Proton donor/acceptor" evidence="7">
    <location>
        <position position="378"/>
    </location>
</feature>
<dbReference type="Proteomes" id="UP000295221">
    <property type="component" value="Unassembled WGS sequence"/>
</dbReference>
<dbReference type="GO" id="GO:0071555">
    <property type="term" value="P:cell wall organization"/>
    <property type="evidence" value="ECO:0007669"/>
    <property type="project" value="UniProtKB-UniRule"/>
</dbReference>
<dbReference type="PANTHER" id="PTHR41533">
    <property type="entry name" value="L,D-TRANSPEPTIDASE HI_1667-RELATED"/>
    <property type="match status" value="1"/>
</dbReference>
<dbReference type="AlphaFoldDB" id="A0A4R2GE39"/>
<dbReference type="GO" id="GO:0009252">
    <property type="term" value="P:peptidoglycan biosynthetic process"/>
    <property type="evidence" value="ECO:0007669"/>
    <property type="project" value="UniProtKB-UniPathway"/>
</dbReference>
<dbReference type="GO" id="GO:0016740">
    <property type="term" value="F:transferase activity"/>
    <property type="evidence" value="ECO:0007669"/>
    <property type="project" value="UniProtKB-KW"/>
</dbReference>
<dbReference type="Pfam" id="PF20142">
    <property type="entry name" value="Scaffold"/>
    <property type="match status" value="1"/>
</dbReference>
<dbReference type="InterPro" id="IPR005490">
    <property type="entry name" value="LD_TPept_cat_dom"/>
</dbReference>
<comment type="pathway">
    <text evidence="1 7">Cell wall biogenesis; peptidoglycan biosynthesis.</text>
</comment>
<keyword evidence="6 7" id="KW-0961">Cell wall biogenesis/degradation</keyword>
<accession>A0A4R2GE39</accession>
<comment type="similarity">
    <text evidence="2">Belongs to the YkuD family.</text>
</comment>
<dbReference type="GO" id="GO:0004180">
    <property type="term" value="F:carboxypeptidase activity"/>
    <property type="evidence" value="ECO:0007669"/>
    <property type="project" value="UniProtKB-ARBA"/>
</dbReference>
<dbReference type="OrthoDB" id="9778545at2"/>
<dbReference type="UniPathway" id="UPA00219"/>
<dbReference type="InterPro" id="IPR045380">
    <property type="entry name" value="LD_TPept_scaffold_dom"/>
</dbReference>
<evidence type="ECO:0000256" key="1">
    <source>
        <dbReference type="ARBA" id="ARBA00004752"/>
    </source>
</evidence>
<protein>
    <submittedName>
        <fullName evidence="9">Murein L,D-transpeptidase YcbB/YkuD</fullName>
    </submittedName>
</protein>
<dbReference type="Gene3D" id="1.10.101.10">
    <property type="entry name" value="PGBD-like superfamily/PGBD"/>
    <property type="match status" value="1"/>
</dbReference>
<dbReference type="InterPro" id="IPR036365">
    <property type="entry name" value="PGBD-like_sf"/>
</dbReference>
<reference evidence="9 10" key="1">
    <citation type="submission" date="2019-03" db="EMBL/GenBank/DDBJ databases">
        <title>Genomic Encyclopedia of Type Strains, Phase IV (KMG-IV): sequencing the most valuable type-strain genomes for metagenomic binning, comparative biology and taxonomic classification.</title>
        <authorList>
            <person name="Goeker M."/>
        </authorList>
    </citation>
    <scope>NUCLEOTIDE SEQUENCE [LARGE SCALE GENOMIC DNA]</scope>
    <source>
        <strain evidence="9 10">DSM 24179</strain>
    </source>
</reference>
<dbReference type="Pfam" id="PF03734">
    <property type="entry name" value="YkuD"/>
    <property type="match status" value="1"/>
</dbReference>
<evidence type="ECO:0000256" key="4">
    <source>
        <dbReference type="ARBA" id="ARBA00022960"/>
    </source>
</evidence>
<feature type="domain" description="L,D-TPase catalytic" evidence="8">
    <location>
        <begin position="246"/>
        <end position="422"/>
    </location>
</feature>
<name>A0A4R2GE39_9BACT</name>
<evidence type="ECO:0000313" key="9">
    <source>
        <dbReference type="EMBL" id="TCO06121.1"/>
    </source>
</evidence>
<evidence type="ECO:0000259" key="8">
    <source>
        <dbReference type="PROSITE" id="PS52029"/>
    </source>
</evidence>
<dbReference type="EMBL" id="SLWK01000013">
    <property type="protein sequence ID" value="TCO06121.1"/>
    <property type="molecule type" value="Genomic_DNA"/>
</dbReference>
<keyword evidence="4 7" id="KW-0133">Cell shape</keyword>
<proteinExistence type="inferred from homology"/>
<gene>
    <name evidence="9" type="ORF">EV194_11336</name>
</gene>
<keyword evidence="10" id="KW-1185">Reference proteome</keyword>
<dbReference type="SUPFAM" id="SSF141523">
    <property type="entry name" value="L,D-transpeptidase catalytic domain-like"/>
    <property type="match status" value="1"/>
</dbReference>
<dbReference type="SUPFAM" id="SSF47090">
    <property type="entry name" value="PGBD-like"/>
    <property type="match status" value="1"/>
</dbReference>
<comment type="caution">
    <text evidence="9">The sequence shown here is derived from an EMBL/GenBank/DDBJ whole genome shotgun (WGS) entry which is preliminary data.</text>
</comment>
<evidence type="ECO:0000256" key="2">
    <source>
        <dbReference type="ARBA" id="ARBA00005992"/>
    </source>
</evidence>
<dbReference type="InterPro" id="IPR052905">
    <property type="entry name" value="LD-transpeptidase_YkuD-like"/>
</dbReference>
<dbReference type="Pfam" id="PF01471">
    <property type="entry name" value="PG_binding_1"/>
    <property type="match status" value="1"/>
</dbReference>
<dbReference type="PANTHER" id="PTHR41533:SF2">
    <property type="entry name" value="BLR7131 PROTEIN"/>
    <property type="match status" value="1"/>
</dbReference>
<dbReference type="CDD" id="cd16913">
    <property type="entry name" value="YkuD_like"/>
    <property type="match status" value="1"/>
</dbReference>
<dbReference type="GO" id="GO:0008360">
    <property type="term" value="P:regulation of cell shape"/>
    <property type="evidence" value="ECO:0007669"/>
    <property type="project" value="UniProtKB-UniRule"/>
</dbReference>
<dbReference type="InterPro" id="IPR036366">
    <property type="entry name" value="PGBDSf"/>
</dbReference>
<sequence>MFSPLWRERENIDQLMDFLREVHLEGLNPEDYHMSKLELLMEKIVDSRTPDTEDLAELELLLTDSYLLLASHLGSGKTDSETIDPQWHAIHRNPDVDWVSFVDSTLRHRVVKETLQSLTPSHREYSNLKKALAKYVAIEEKGGWDSFNTSLRKLEKGINHPDVALLRTRLSVTQGDITFDSINENYFDEALHQHVVLFQMRNGLTADGVVGRGTIDALNIPVEERVASIRANLERWRWLSDDLGDRHILVNIANFELLLIENGETIFKTEAIVGRPYRRTPVFSSRMTYLVFNPDWTIPPTILRNDVIPAVINNPNYLNQRRMRVITRSGENVDPSAIDWQRAATSGFPYMIRQDPGPDNALGLVKFMFPNHHNVYIHDTPSRELFRQTERSFSSGCIRINQPMKLAEILLDTNPGWDMQRINQTLAEKRSRTVHLQRPVPVHLLYLTAWADDEGIVYFRRDIYNRDEPLLIALRQSTKSDEEI</sequence>
<evidence type="ECO:0000256" key="6">
    <source>
        <dbReference type="ARBA" id="ARBA00023316"/>
    </source>
</evidence>
<organism evidence="9 10">
    <name type="scientific">Natronoflexus pectinivorans</name>
    <dbReference type="NCBI Taxonomy" id="682526"/>
    <lineage>
        <taxon>Bacteria</taxon>
        <taxon>Pseudomonadati</taxon>
        <taxon>Bacteroidota</taxon>
        <taxon>Bacteroidia</taxon>
        <taxon>Marinilabiliales</taxon>
        <taxon>Marinilabiliaceae</taxon>
        <taxon>Natronoflexus</taxon>
    </lineage>
</organism>
<dbReference type="PROSITE" id="PS52029">
    <property type="entry name" value="LD_TPASE"/>
    <property type="match status" value="1"/>
</dbReference>
<evidence type="ECO:0000256" key="5">
    <source>
        <dbReference type="ARBA" id="ARBA00022984"/>
    </source>
</evidence>
<evidence type="ECO:0000256" key="3">
    <source>
        <dbReference type="ARBA" id="ARBA00022679"/>
    </source>
</evidence>